<accession>A0A0D3H2L5</accession>
<keyword evidence="1" id="KW-0812">Transmembrane</keyword>
<dbReference type="Gramene" id="OBART08G21830.1">
    <property type="protein sequence ID" value="OBART08G21830.1"/>
    <property type="gene ID" value="OBART08G21830"/>
</dbReference>
<evidence type="ECO:0000313" key="2">
    <source>
        <dbReference type="EnsemblPlants" id="OBART08G21830.1"/>
    </source>
</evidence>
<dbReference type="Proteomes" id="UP000026960">
    <property type="component" value="Chromosome 8"/>
</dbReference>
<dbReference type="EnsemblPlants" id="OBART08G21830.1">
    <property type="protein sequence ID" value="OBART08G21830.1"/>
    <property type="gene ID" value="OBART08G21830"/>
</dbReference>
<feature type="transmembrane region" description="Helical" evidence="1">
    <location>
        <begin position="22"/>
        <end position="41"/>
    </location>
</feature>
<keyword evidence="1" id="KW-0472">Membrane</keyword>
<dbReference type="AlphaFoldDB" id="A0A0D3H2L5"/>
<reference evidence="2" key="2">
    <citation type="submission" date="2015-03" db="UniProtKB">
        <authorList>
            <consortium name="EnsemblPlants"/>
        </authorList>
    </citation>
    <scope>IDENTIFICATION</scope>
</reference>
<proteinExistence type="predicted"/>
<name>A0A0D3H2L5_9ORYZ</name>
<protein>
    <recommendedName>
        <fullName evidence="4">CASP-like protein</fullName>
    </recommendedName>
</protein>
<evidence type="ECO:0000313" key="3">
    <source>
        <dbReference type="Proteomes" id="UP000026960"/>
    </source>
</evidence>
<evidence type="ECO:0008006" key="4">
    <source>
        <dbReference type="Google" id="ProtNLM"/>
    </source>
</evidence>
<reference evidence="2" key="1">
    <citation type="journal article" date="2009" name="Rice">
        <title>De Novo Next Generation Sequencing of Plant Genomes.</title>
        <authorList>
            <person name="Rounsley S."/>
            <person name="Marri P.R."/>
            <person name="Yu Y."/>
            <person name="He R."/>
            <person name="Sisneros N."/>
            <person name="Goicoechea J.L."/>
            <person name="Lee S.J."/>
            <person name="Angelova A."/>
            <person name="Kudrna D."/>
            <person name="Luo M."/>
            <person name="Affourtit J."/>
            <person name="Desany B."/>
            <person name="Knight J."/>
            <person name="Niazi F."/>
            <person name="Egholm M."/>
            <person name="Wing R.A."/>
        </authorList>
    </citation>
    <scope>NUCLEOTIDE SEQUENCE [LARGE SCALE GENOMIC DNA]</scope>
    <source>
        <strain evidence="2">cv. IRGC 105608</strain>
    </source>
</reference>
<evidence type="ECO:0000256" key="1">
    <source>
        <dbReference type="SAM" id="Phobius"/>
    </source>
</evidence>
<feature type="transmembrane region" description="Helical" evidence="1">
    <location>
        <begin position="87"/>
        <end position="109"/>
    </location>
</feature>
<organism evidence="2">
    <name type="scientific">Oryza barthii</name>
    <dbReference type="NCBI Taxonomy" id="65489"/>
    <lineage>
        <taxon>Eukaryota</taxon>
        <taxon>Viridiplantae</taxon>
        <taxon>Streptophyta</taxon>
        <taxon>Embryophyta</taxon>
        <taxon>Tracheophyta</taxon>
        <taxon>Spermatophyta</taxon>
        <taxon>Magnoliopsida</taxon>
        <taxon>Liliopsida</taxon>
        <taxon>Poales</taxon>
        <taxon>Poaceae</taxon>
        <taxon>BOP clade</taxon>
        <taxon>Oryzoideae</taxon>
        <taxon>Oryzeae</taxon>
        <taxon>Oryzinae</taxon>
        <taxon>Oryza</taxon>
    </lineage>
</organism>
<dbReference type="HOGENOM" id="CLU_2100651_0_0_1"/>
<keyword evidence="3" id="KW-1185">Reference proteome</keyword>
<dbReference type="PaxDb" id="65489-OBART08G21830.1"/>
<sequence length="116" mass="12269">MVELESQEAVTVASTADIAVDVSLRLLAAATSLAAAVVVAANHQQRWGIRVDFTLFQWLRGGEPGVHGVRGGYAVCRLYRRYCNAGAAALALSLAAVLLLGVACARSRYPKMPPTT</sequence>
<keyword evidence="1" id="KW-1133">Transmembrane helix</keyword>